<feature type="domain" description="Integrase catalytic" evidence="2">
    <location>
        <begin position="173"/>
        <end position="355"/>
    </location>
</feature>
<dbReference type="KEGG" id="hazt:108668869"/>
<accession>A0A8B7NDP2</accession>
<reference evidence="4" key="1">
    <citation type="submission" date="2025-08" db="UniProtKB">
        <authorList>
            <consortium name="RefSeq"/>
        </authorList>
    </citation>
    <scope>IDENTIFICATION</scope>
    <source>
        <tissue evidence="4">Whole organism</tissue>
    </source>
</reference>
<dbReference type="Gene3D" id="3.30.420.10">
    <property type="entry name" value="Ribonuclease H-like superfamily/Ribonuclease H"/>
    <property type="match status" value="1"/>
</dbReference>
<dbReference type="Proteomes" id="UP000694843">
    <property type="component" value="Unplaced"/>
</dbReference>
<dbReference type="OrthoDB" id="6818577at2759"/>
<sequence length="854" mass="94845">MESLTENEIKLFKNEFEKELVRLHESHDSPHSHWSRLIMPRHKIDQIIQHLKGRSIFPPGKMKSWIESRKFKVFNKPSLGLADVLMEPTKEKVVALGESSGSELPRYLRVVPREDIFDTLLKIHLKHNHSTLRETAHLVRSVISNIPRYLVHKFILLCPVCSNNGASGNSSGLPYTPSRRCMIKARRRRKLMDQFQVDVLDLKDNPDGSYRYILHCMDHITGFHWLFPLAAIDPAEVAQNLVWGIFSLFGFPSELVSDYGKEFASAVIEEVTRLWPDELQIKNYLEGSSYKGDVSRRNTRNVTRFIEHMAAQKAAAGDSRLKWSEWLPEIQFLLNSTILDVRTGKTPYEKVFRMQPITPPLKPKLGPAPGEVPSRKYTPKRRRHHLKYTPEFLTEDVIDHAKVLTVDDDDIPDVATHAVVAAGPTVILDGAGELHEMHDLTSNVSGIMDITSGMEDVAAPVAAMQEVVATTTSSDANSGNVVVVDIAGVEHTVENSVVTDGYVTTDDRVTAADHVMTQFMSPGDAYNFGAAGASYSLLPSAGDHEGVDGSYEVTTDDATVEMTFVDDSSYEPRLEDAQDDEVTYMDETSAAERCVTLSADGRQLEVAQIKPAPLPVKIGARTNQRYRIEPFSRTVEYVDDGSIKSRAVELLDQRLQKHTHTSVLSPTKSKRVIQLSDKRKSGTAMPKTIIKNIEVTSYGPGTNEPRELSAVQRAQFVRSKVPSLKMPSEYSPKPIITSNKFLALTTGQSTKSTVSVTSTSELVSEEQPQNVSEVLPASKCLPGEGSSPAMFANKSTSKAASKSKVSDRGFTGFLSSKLDDIPRKDGMFQVDFDSSDEDEFDGVLSGDEGEEIFM</sequence>
<organism evidence="3 4">
    <name type="scientific">Hyalella azteca</name>
    <name type="common">Amphipod</name>
    <dbReference type="NCBI Taxonomy" id="294128"/>
    <lineage>
        <taxon>Eukaryota</taxon>
        <taxon>Metazoa</taxon>
        <taxon>Ecdysozoa</taxon>
        <taxon>Arthropoda</taxon>
        <taxon>Crustacea</taxon>
        <taxon>Multicrustacea</taxon>
        <taxon>Malacostraca</taxon>
        <taxon>Eumalacostraca</taxon>
        <taxon>Peracarida</taxon>
        <taxon>Amphipoda</taxon>
        <taxon>Senticaudata</taxon>
        <taxon>Talitrida</taxon>
        <taxon>Talitroidea</taxon>
        <taxon>Hyalellidae</taxon>
        <taxon>Hyalella</taxon>
    </lineage>
</organism>
<dbReference type="AlphaFoldDB" id="A0A8B7NDP2"/>
<feature type="compositionally biased region" description="Acidic residues" evidence="1">
    <location>
        <begin position="833"/>
        <end position="854"/>
    </location>
</feature>
<evidence type="ECO:0000256" key="1">
    <source>
        <dbReference type="SAM" id="MobiDB-lite"/>
    </source>
</evidence>
<dbReference type="GO" id="GO:0003676">
    <property type="term" value="F:nucleic acid binding"/>
    <property type="evidence" value="ECO:0007669"/>
    <property type="project" value="InterPro"/>
</dbReference>
<dbReference type="GO" id="GO:0015074">
    <property type="term" value="P:DNA integration"/>
    <property type="evidence" value="ECO:0007669"/>
    <property type="project" value="InterPro"/>
</dbReference>
<proteinExistence type="predicted"/>
<protein>
    <submittedName>
        <fullName evidence="4">Uncharacterized protein LOC108668869</fullName>
    </submittedName>
</protein>
<gene>
    <name evidence="4" type="primary">LOC108668869</name>
</gene>
<evidence type="ECO:0000259" key="2">
    <source>
        <dbReference type="PROSITE" id="PS50994"/>
    </source>
</evidence>
<dbReference type="RefSeq" id="XP_018011616.1">
    <property type="nucleotide sequence ID" value="XM_018156127.2"/>
</dbReference>
<dbReference type="PROSITE" id="PS50994">
    <property type="entry name" value="INTEGRASE"/>
    <property type="match status" value="1"/>
</dbReference>
<name>A0A8B7NDP2_HYAAZ</name>
<dbReference type="SUPFAM" id="SSF53098">
    <property type="entry name" value="Ribonuclease H-like"/>
    <property type="match status" value="1"/>
</dbReference>
<evidence type="ECO:0000313" key="3">
    <source>
        <dbReference type="Proteomes" id="UP000694843"/>
    </source>
</evidence>
<feature type="region of interest" description="Disordered" evidence="1">
    <location>
        <begin position="829"/>
        <end position="854"/>
    </location>
</feature>
<keyword evidence="3" id="KW-1185">Reference proteome</keyword>
<evidence type="ECO:0000313" key="4">
    <source>
        <dbReference type="RefSeq" id="XP_018011616.1"/>
    </source>
</evidence>
<dbReference type="InterPro" id="IPR001584">
    <property type="entry name" value="Integrase_cat-core"/>
</dbReference>
<feature type="region of interest" description="Disordered" evidence="1">
    <location>
        <begin position="359"/>
        <end position="381"/>
    </location>
</feature>
<dbReference type="GeneID" id="108668869"/>
<dbReference type="InterPro" id="IPR012337">
    <property type="entry name" value="RNaseH-like_sf"/>
</dbReference>
<dbReference type="InterPro" id="IPR036397">
    <property type="entry name" value="RNaseH_sf"/>
</dbReference>